<evidence type="ECO:0000313" key="3">
    <source>
        <dbReference type="Proteomes" id="UP000737018"/>
    </source>
</evidence>
<accession>A0A8J4QN83</accession>
<gene>
    <name evidence="2" type="ORF">CMV_024370</name>
</gene>
<name>A0A8J4QN83_9ROSI</name>
<evidence type="ECO:0000256" key="1">
    <source>
        <dbReference type="SAM" id="MobiDB-lite"/>
    </source>
</evidence>
<dbReference type="EMBL" id="JRKL02005856">
    <property type="protein sequence ID" value="KAF3949801.1"/>
    <property type="molecule type" value="Genomic_DNA"/>
</dbReference>
<feature type="compositionally biased region" description="Polar residues" evidence="1">
    <location>
        <begin position="94"/>
        <end position="110"/>
    </location>
</feature>
<dbReference type="Proteomes" id="UP000737018">
    <property type="component" value="Unassembled WGS sequence"/>
</dbReference>
<proteinExistence type="predicted"/>
<comment type="caution">
    <text evidence="2">The sequence shown here is derived from an EMBL/GenBank/DDBJ whole genome shotgun (WGS) entry which is preliminary data.</text>
</comment>
<protein>
    <submittedName>
        <fullName evidence="2">Uncharacterized protein</fullName>
    </submittedName>
</protein>
<reference evidence="2" key="1">
    <citation type="submission" date="2020-03" db="EMBL/GenBank/DDBJ databases">
        <title>Castanea mollissima Vanexum genome sequencing.</title>
        <authorList>
            <person name="Staton M."/>
        </authorList>
    </citation>
    <scope>NUCLEOTIDE SEQUENCE</scope>
    <source>
        <tissue evidence="2">Leaf</tissue>
    </source>
</reference>
<dbReference type="OrthoDB" id="1053178at2759"/>
<dbReference type="AlphaFoldDB" id="A0A8J4QN83"/>
<keyword evidence="3" id="KW-1185">Reference proteome</keyword>
<sequence>MKSLVELRLSGTGISELPPSFGNLTGMILLELGNSEAGAGHLHIPGRGATTQFLRRLFHICFSKLERYRPSTKCKICTNKRNIRSDSRNDKASTKSSTMPHVNSSTPKLRPQSSLQELFEDLNLGDRNLVQIFCETAVDAGKIAPVITRVGVHVECICSPQKSQGSQISKSIVQ</sequence>
<feature type="region of interest" description="Disordered" evidence="1">
    <location>
        <begin position="85"/>
        <end position="110"/>
    </location>
</feature>
<organism evidence="2 3">
    <name type="scientific">Castanea mollissima</name>
    <name type="common">Chinese chestnut</name>
    <dbReference type="NCBI Taxonomy" id="60419"/>
    <lineage>
        <taxon>Eukaryota</taxon>
        <taxon>Viridiplantae</taxon>
        <taxon>Streptophyta</taxon>
        <taxon>Embryophyta</taxon>
        <taxon>Tracheophyta</taxon>
        <taxon>Spermatophyta</taxon>
        <taxon>Magnoliopsida</taxon>
        <taxon>eudicotyledons</taxon>
        <taxon>Gunneridae</taxon>
        <taxon>Pentapetalae</taxon>
        <taxon>rosids</taxon>
        <taxon>fabids</taxon>
        <taxon>Fagales</taxon>
        <taxon>Fagaceae</taxon>
        <taxon>Castanea</taxon>
    </lineage>
</organism>
<evidence type="ECO:0000313" key="2">
    <source>
        <dbReference type="EMBL" id="KAF3949801.1"/>
    </source>
</evidence>